<dbReference type="Proteomes" id="UP001054902">
    <property type="component" value="Unassembled WGS sequence"/>
</dbReference>
<name>A0AAD3DA86_9STRA</name>
<evidence type="ECO:0000313" key="2">
    <source>
        <dbReference type="EMBL" id="GFH60643.1"/>
    </source>
</evidence>
<accession>A0AAD3DA86</accession>
<keyword evidence="1" id="KW-0812">Transmembrane</keyword>
<evidence type="ECO:0000313" key="3">
    <source>
        <dbReference type="Proteomes" id="UP001054902"/>
    </source>
</evidence>
<comment type="caution">
    <text evidence="2">The sequence shown here is derived from an EMBL/GenBank/DDBJ whole genome shotgun (WGS) entry which is preliminary data.</text>
</comment>
<dbReference type="AlphaFoldDB" id="A0AAD3DA86"/>
<keyword evidence="1" id="KW-1133">Transmembrane helix</keyword>
<gene>
    <name evidence="2" type="ORF">CTEN210_17119</name>
</gene>
<feature type="transmembrane region" description="Helical" evidence="1">
    <location>
        <begin position="179"/>
        <end position="200"/>
    </location>
</feature>
<keyword evidence="1" id="KW-0472">Membrane</keyword>
<feature type="transmembrane region" description="Helical" evidence="1">
    <location>
        <begin position="124"/>
        <end position="147"/>
    </location>
</feature>
<reference evidence="2 3" key="1">
    <citation type="journal article" date="2021" name="Sci. Rep.">
        <title>The genome of the diatom Chaetoceros tenuissimus carries an ancient integrated fragment of an extant virus.</title>
        <authorList>
            <person name="Hongo Y."/>
            <person name="Kimura K."/>
            <person name="Takaki Y."/>
            <person name="Yoshida Y."/>
            <person name="Baba S."/>
            <person name="Kobayashi G."/>
            <person name="Nagasaki K."/>
            <person name="Hano T."/>
            <person name="Tomaru Y."/>
        </authorList>
    </citation>
    <scope>NUCLEOTIDE SEQUENCE [LARGE SCALE GENOMIC DNA]</scope>
    <source>
        <strain evidence="2 3">NIES-3715</strain>
    </source>
</reference>
<dbReference type="EMBL" id="BLLK01000069">
    <property type="protein sequence ID" value="GFH60643.1"/>
    <property type="molecule type" value="Genomic_DNA"/>
</dbReference>
<evidence type="ECO:0000256" key="1">
    <source>
        <dbReference type="SAM" id="Phobius"/>
    </source>
</evidence>
<sequence>MAPTLCGNLVRSKRTLLAAGWSVVNLLVFSSYAAMFIFSFLSAKYVNNHNQQQKYNYYGEEEEHREEDIEISVTSRAMAFTSLWTVIISSILYGYGTILLGFVSPFGGKYYWCCRNSVHKTTPMVLGSFIGACLMFANLTFVCAVLFGEFKVRDYNNQEDEGEERHDQIGNISRSSTTFSILCVFLTILYSGFAALVFTYSNDLIQENLEDERREALKPSEDDSEDGRDHLRGYIGNKFIVQSPSSMQTATDGYISGSYELQDV</sequence>
<feature type="transmembrane region" description="Helical" evidence="1">
    <location>
        <begin position="16"/>
        <end position="41"/>
    </location>
</feature>
<organism evidence="2 3">
    <name type="scientific">Chaetoceros tenuissimus</name>
    <dbReference type="NCBI Taxonomy" id="426638"/>
    <lineage>
        <taxon>Eukaryota</taxon>
        <taxon>Sar</taxon>
        <taxon>Stramenopiles</taxon>
        <taxon>Ochrophyta</taxon>
        <taxon>Bacillariophyta</taxon>
        <taxon>Coscinodiscophyceae</taxon>
        <taxon>Chaetocerotophycidae</taxon>
        <taxon>Chaetocerotales</taxon>
        <taxon>Chaetocerotaceae</taxon>
        <taxon>Chaetoceros</taxon>
    </lineage>
</organism>
<feature type="transmembrane region" description="Helical" evidence="1">
    <location>
        <begin position="83"/>
        <end position="103"/>
    </location>
</feature>
<keyword evidence="3" id="KW-1185">Reference proteome</keyword>
<proteinExistence type="predicted"/>
<protein>
    <submittedName>
        <fullName evidence="2">Uncharacterized protein</fullName>
    </submittedName>
</protein>